<dbReference type="EMBL" id="MN740417">
    <property type="protein sequence ID" value="QHU05598.1"/>
    <property type="molecule type" value="Genomic_DNA"/>
</dbReference>
<dbReference type="AlphaFoldDB" id="A0A6C0JNZ4"/>
<sequence length="63" mass="7285">MCNYIMPGVYNTIRRTFNKTSDLKKLKELKELKAQLSNTLIKMAKSSTNELHSNNNVQAQLRD</sequence>
<accession>A0A6C0JNZ4</accession>
<reference evidence="1" key="1">
    <citation type="journal article" date="2020" name="Nature">
        <title>Giant virus diversity and host interactions through global metagenomics.</title>
        <authorList>
            <person name="Schulz F."/>
            <person name="Roux S."/>
            <person name="Paez-Espino D."/>
            <person name="Jungbluth S."/>
            <person name="Walsh D.A."/>
            <person name="Denef V.J."/>
            <person name="McMahon K.D."/>
            <person name="Konstantinidis K.T."/>
            <person name="Eloe-Fadrosh E.A."/>
            <person name="Kyrpides N.C."/>
            <person name="Woyke T."/>
        </authorList>
    </citation>
    <scope>NUCLEOTIDE SEQUENCE</scope>
    <source>
        <strain evidence="1">GVMAG-M-3300027736-24</strain>
    </source>
</reference>
<name>A0A6C0JNZ4_9ZZZZ</name>
<protein>
    <submittedName>
        <fullName evidence="1">Uncharacterized protein</fullName>
    </submittedName>
</protein>
<organism evidence="1">
    <name type="scientific">viral metagenome</name>
    <dbReference type="NCBI Taxonomy" id="1070528"/>
    <lineage>
        <taxon>unclassified sequences</taxon>
        <taxon>metagenomes</taxon>
        <taxon>organismal metagenomes</taxon>
    </lineage>
</organism>
<proteinExistence type="predicted"/>
<evidence type="ECO:0000313" key="1">
    <source>
        <dbReference type="EMBL" id="QHU05598.1"/>
    </source>
</evidence>